<reference evidence="3 4" key="1">
    <citation type="submission" date="2013-07" db="EMBL/GenBank/DDBJ databases">
        <title>Thalassospira permensis NBRC 106175 Genome Sequencing.</title>
        <authorList>
            <person name="Lai Q."/>
            <person name="Shao Z."/>
        </authorList>
    </citation>
    <scope>NUCLEOTIDE SEQUENCE [LARGE SCALE GENOMIC DNA]</scope>
    <source>
        <strain evidence="3 4">NBRC 106175</strain>
    </source>
</reference>
<proteinExistence type="predicted"/>
<sequence length="258" mass="28647">MQFHKRIIKSDQARSTLCWLAATYIRFIRLTGRWHTEGGDHPAHFLTEGKPFIVAFWHQRLLMMPYTWRSVAGNRPFNMLISSHRDGEIISRTIGHFGIATIAGSTGQGKGGAAALRRILKALKSGEVVGMTPDGPRGPRMRISDGIVQAARLAEVPIFPLTYSASRRRVFGSWDRFVLPLPFSKGVFSWGDPIHIPRDLDDDGLEEKRLELEAALTKLTQESDAKLGLDVIEPAGPDELPKQKRSAVVAAAEQETAK</sequence>
<gene>
    <name evidence="3" type="ORF">SMB34_20465</name>
</gene>
<evidence type="ECO:0000256" key="1">
    <source>
        <dbReference type="SAM" id="MobiDB-lite"/>
    </source>
</evidence>
<dbReference type="InterPro" id="IPR007172">
    <property type="entry name" value="DUF374"/>
</dbReference>
<keyword evidence="4" id="KW-1185">Reference proteome</keyword>
<dbReference type="EMBL" id="AUNC01000030">
    <property type="protein sequence ID" value="KEO54714.1"/>
    <property type="molecule type" value="Genomic_DNA"/>
</dbReference>
<dbReference type="RefSeq" id="WP_037991043.1">
    <property type="nucleotide sequence ID" value="NZ_AUNC01000030.1"/>
</dbReference>
<organism evidence="3 4">
    <name type="scientific">Thalassospira permensis NBRC 106175</name>
    <dbReference type="NCBI Taxonomy" id="1353532"/>
    <lineage>
        <taxon>Bacteria</taxon>
        <taxon>Pseudomonadati</taxon>
        <taxon>Pseudomonadota</taxon>
        <taxon>Alphaproteobacteria</taxon>
        <taxon>Rhodospirillales</taxon>
        <taxon>Thalassospiraceae</taxon>
        <taxon>Thalassospira</taxon>
    </lineage>
</organism>
<dbReference type="CDD" id="cd07983">
    <property type="entry name" value="LPLAT_DUF374-like"/>
    <property type="match status" value="1"/>
</dbReference>
<dbReference type="Proteomes" id="UP000027463">
    <property type="component" value="Unassembled WGS sequence"/>
</dbReference>
<dbReference type="Pfam" id="PF04028">
    <property type="entry name" value="DUF374"/>
    <property type="match status" value="1"/>
</dbReference>
<evidence type="ECO:0000313" key="4">
    <source>
        <dbReference type="Proteomes" id="UP000027463"/>
    </source>
</evidence>
<evidence type="ECO:0000259" key="2">
    <source>
        <dbReference type="Pfam" id="PF04028"/>
    </source>
</evidence>
<name>A0ABR4TML0_9PROT</name>
<comment type="caution">
    <text evidence="3">The sequence shown here is derived from an EMBL/GenBank/DDBJ whole genome shotgun (WGS) entry which is preliminary data.</text>
</comment>
<protein>
    <recommendedName>
        <fullName evidence="2">DUF374 domain-containing protein</fullName>
    </recommendedName>
</protein>
<feature type="domain" description="DUF374" evidence="2">
    <location>
        <begin position="74"/>
        <end position="140"/>
    </location>
</feature>
<accession>A0ABR4TML0</accession>
<feature type="region of interest" description="Disordered" evidence="1">
    <location>
        <begin position="232"/>
        <end position="258"/>
    </location>
</feature>
<evidence type="ECO:0000313" key="3">
    <source>
        <dbReference type="EMBL" id="KEO54714.1"/>
    </source>
</evidence>